<organism evidence="1 2">
    <name type="scientific">Cardiocondyla obscurior</name>
    <dbReference type="NCBI Taxonomy" id="286306"/>
    <lineage>
        <taxon>Eukaryota</taxon>
        <taxon>Metazoa</taxon>
        <taxon>Ecdysozoa</taxon>
        <taxon>Arthropoda</taxon>
        <taxon>Hexapoda</taxon>
        <taxon>Insecta</taxon>
        <taxon>Pterygota</taxon>
        <taxon>Neoptera</taxon>
        <taxon>Endopterygota</taxon>
        <taxon>Hymenoptera</taxon>
        <taxon>Apocrita</taxon>
        <taxon>Aculeata</taxon>
        <taxon>Formicoidea</taxon>
        <taxon>Formicidae</taxon>
        <taxon>Myrmicinae</taxon>
        <taxon>Cardiocondyla</taxon>
    </lineage>
</organism>
<name>A0AAW2GV99_9HYME</name>
<dbReference type="AlphaFoldDB" id="A0AAW2GV99"/>
<keyword evidence="2" id="KW-1185">Reference proteome</keyword>
<proteinExistence type="predicted"/>
<dbReference type="EMBL" id="JADYXP020000002">
    <property type="protein sequence ID" value="KAL0131154.1"/>
    <property type="molecule type" value="Genomic_DNA"/>
</dbReference>
<evidence type="ECO:0000313" key="1">
    <source>
        <dbReference type="EMBL" id="KAL0131154.1"/>
    </source>
</evidence>
<reference evidence="1 2" key="1">
    <citation type="submission" date="2023-03" db="EMBL/GenBank/DDBJ databases">
        <title>High recombination rates correlate with genetic variation in Cardiocondyla obscurior ants.</title>
        <authorList>
            <person name="Errbii M."/>
        </authorList>
    </citation>
    <scope>NUCLEOTIDE SEQUENCE [LARGE SCALE GENOMIC DNA]</scope>
    <source>
        <strain evidence="1">Alpha-2009</strain>
        <tissue evidence="1">Whole body</tissue>
    </source>
</reference>
<gene>
    <name evidence="1" type="ORF">PUN28_002608</name>
</gene>
<accession>A0AAW2GV99</accession>
<evidence type="ECO:0000313" key="2">
    <source>
        <dbReference type="Proteomes" id="UP001430953"/>
    </source>
</evidence>
<dbReference type="Proteomes" id="UP001430953">
    <property type="component" value="Unassembled WGS sequence"/>
</dbReference>
<comment type="caution">
    <text evidence="1">The sequence shown here is derived from an EMBL/GenBank/DDBJ whole genome shotgun (WGS) entry which is preliminary data.</text>
</comment>
<sequence>MRLYPPYPMAPPFSTRTMPLGFVPVEPIAGCRAACRRKIAQSRDGKRTARRWHPATDEIVVVRVGLHAHVYTNHVQRAANRSSVCRCDCAVAICSTMERSTLALI</sequence>
<protein>
    <submittedName>
        <fullName evidence="1">Uncharacterized protein</fullName>
    </submittedName>
</protein>